<proteinExistence type="predicted"/>
<protein>
    <submittedName>
        <fullName evidence="2">Uncharacterized protein</fullName>
    </submittedName>
</protein>
<reference evidence="2 3" key="1">
    <citation type="journal article" date="2020" name="Front. Microbiol.">
        <title>Single-cell genomics of novel Actinobacteria with the Wood-Ljungdahl pathway discovered in a serpentinizing system.</title>
        <authorList>
            <person name="Merino N."/>
            <person name="Kawai M."/>
            <person name="Boyd E.S."/>
            <person name="Colman D.R."/>
            <person name="McGlynn S.E."/>
            <person name="Nealson K.H."/>
            <person name="Kurokawa K."/>
            <person name="Hongoh Y."/>
        </authorList>
    </citation>
    <scope>NUCLEOTIDE SEQUENCE [LARGE SCALE GENOMIC DNA]</scope>
    <source>
        <strain evidence="2 3">S25</strain>
    </source>
</reference>
<feature type="non-terminal residue" evidence="2">
    <location>
        <position position="37"/>
    </location>
</feature>
<dbReference type="Proteomes" id="UP000543224">
    <property type="component" value="Unassembled WGS sequence"/>
</dbReference>
<keyword evidence="1" id="KW-0812">Transmembrane</keyword>
<evidence type="ECO:0000256" key="1">
    <source>
        <dbReference type="SAM" id="Phobius"/>
    </source>
</evidence>
<evidence type="ECO:0000313" key="2">
    <source>
        <dbReference type="EMBL" id="GFP25490.1"/>
    </source>
</evidence>
<accession>A0A6V8P163</accession>
<name>A0A6V8P163_9ACTN</name>
<keyword evidence="1" id="KW-1133">Transmembrane helix</keyword>
<gene>
    <name evidence="2" type="ORF">HKBW3S25_00970</name>
</gene>
<dbReference type="EMBL" id="BLRX01000103">
    <property type="protein sequence ID" value="GFP25490.1"/>
    <property type="molecule type" value="Genomic_DNA"/>
</dbReference>
<organism evidence="2 3">
    <name type="scientific">Candidatus Hakubella thermalkaliphila</name>
    <dbReference type="NCBI Taxonomy" id="2754717"/>
    <lineage>
        <taxon>Bacteria</taxon>
        <taxon>Bacillati</taxon>
        <taxon>Actinomycetota</taxon>
        <taxon>Actinomycetota incertae sedis</taxon>
        <taxon>Candidatus Hakubellales</taxon>
        <taxon>Candidatus Hakubellaceae</taxon>
        <taxon>Candidatus Hakubella</taxon>
    </lineage>
</organism>
<feature type="transmembrane region" description="Helical" evidence="1">
    <location>
        <begin position="6"/>
        <end position="27"/>
    </location>
</feature>
<keyword evidence="1" id="KW-0472">Membrane</keyword>
<dbReference type="AlphaFoldDB" id="A0A6V8P163"/>
<sequence>MGEILFAILSLSAVVTSILVISVRSTVKALLYLTLLS</sequence>
<comment type="caution">
    <text evidence="2">The sequence shown here is derived from an EMBL/GenBank/DDBJ whole genome shotgun (WGS) entry which is preliminary data.</text>
</comment>
<evidence type="ECO:0000313" key="3">
    <source>
        <dbReference type="Proteomes" id="UP000543224"/>
    </source>
</evidence>